<evidence type="ECO:0000256" key="2">
    <source>
        <dbReference type="HAMAP-Rule" id="MF_01940"/>
    </source>
</evidence>
<dbReference type="HAMAP" id="MF_01940">
    <property type="entry name" value="RNA_CPDase"/>
    <property type="match status" value="1"/>
</dbReference>
<evidence type="ECO:0000313" key="3">
    <source>
        <dbReference type="EMBL" id="MBM3330612.1"/>
    </source>
</evidence>
<dbReference type="InterPro" id="IPR004175">
    <property type="entry name" value="RNA_CPDase"/>
</dbReference>
<dbReference type="Pfam" id="PF13563">
    <property type="entry name" value="2_5_RNA_ligase2"/>
    <property type="match status" value="1"/>
</dbReference>
<keyword evidence="1 2" id="KW-0378">Hydrolase</keyword>
<dbReference type="GO" id="GO:0004113">
    <property type="term" value="F:2',3'-cyclic-nucleotide 3'-phosphodiesterase activity"/>
    <property type="evidence" value="ECO:0007669"/>
    <property type="project" value="InterPro"/>
</dbReference>
<reference evidence="3" key="1">
    <citation type="submission" date="2019-03" db="EMBL/GenBank/DDBJ databases">
        <title>Lake Tanganyika Metagenome-Assembled Genomes (MAGs).</title>
        <authorList>
            <person name="Tran P."/>
        </authorList>
    </citation>
    <scope>NUCLEOTIDE SEQUENCE</scope>
    <source>
        <strain evidence="3">K_DeepCast_150m_m2_040</strain>
    </source>
</reference>
<dbReference type="PANTHER" id="PTHR35561:SF1">
    <property type="entry name" value="RNA 2',3'-CYCLIC PHOSPHODIESTERASE"/>
    <property type="match status" value="1"/>
</dbReference>
<dbReference type="EC" id="3.1.4.58" evidence="2"/>
<comment type="catalytic activity">
    <reaction evidence="2">
        <text>a 3'-end 2',3'-cyclophospho-ribonucleotide-RNA + H2O = a 3'-end 2'-phospho-ribonucleotide-RNA + H(+)</text>
        <dbReference type="Rhea" id="RHEA:11828"/>
        <dbReference type="Rhea" id="RHEA-COMP:10464"/>
        <dbReference type="Rhea" id="RHEA-COMP:17353"/>
        <dbReference type="ChEBI" id="CHEBI:15377"/>
        <dbReference type="ChEBI" id="CHEBI:15378"/>
        <dbReference type="ChEBI" id="CHEBI:83064"/>
        <dbReference type="ChEBI" id="CHEBI:173113"/>
        <dbReference type="EC" id="3.1.4.58"/>
    </reaction>
</comment>
<dbReference type="NCBIfam" id="TIGR02258">
    <property type="entry name" value="2_5_ligase"/>
    <property type="match status" value="1"/>
</dbReference>
<dbReference type="Gene3D" id="3.90.1140.10">
    <property type="entry name" value="Cyclic phosphodiesterase"/>
    <property type="match status" value="1"/>
</dbReference>
<dbReference type="AlphaFoldDB" id="A0A938BSJ0"/>
<dbReference type="PANTHER" id="PTHR35561">
    <property type="entry name" value="RNA 2',3'-CYCLIC PHOSPHODIESTERASE"/>
    <property type="match status" value="1"/>
</dbReference>
<sequence>MALPPGAGGNLLSEAIRSFVALSISEGARRQIADLLVSLQRQQGPVVRWVRPELMHLTLAFLGEVPQEFLDAATARLSAVARQHSSITAQLRGLGAFPSSSRARVVWIGTEQGRREVCNLQAEVVRALTSVGYQPERRPFSPHLTIGRLRTPDDVSKAAAVRFESEPFVIDRFVLMRSVLGPAGPAYSVLAEFPLAVQTTCRPDDLTSA</sequence>
<evidence type="ECO:0000256" key="1">
    <source>
        <dbReference type="ARBA" id="ARBA00022801"/>
    </source>
</evidence>
<evidence type="ECO:0000313" key="4">
    <source>
        <dbReference type="Proteomes" id="UP000779900"/>
    </source>
</evidence>
<protein>
    <recommendedName>
        <fullName evidence="2">RNA 2',3'-cyclic phosphodiesterase</fullName>
        <shortName evidence="2">RNA 2',3'-CPDase</shortName>
        <ecNumber evidence="2">3.1.4.58</ecNumber>
    </recommendedName>
</protein>
<feature type="short sequence motif" description="HXTX 1" evidence="2">
    <location>
        <begin position="56"/>
        <end position="59"/>
    </location>
</feature>
<feature type="short sequence motif" description="HXTX 2" evidence="2">
    <location>
        <begin position="143"/>
        <end position="146"/>
    </location>
</feature>
<name>A0A938BSJ0_UNCW3</name>
<dbReference type="GO" id="GO:0008664">
    <property type="term" value="F:RNA 2',3'-cyclic 3'-phosphodiesterase activity"/>
    <property type="evidence" value="ECO:0007669"/>
    <property type="project" value="UniProtKB-EC"/>
</dbReference>
<dbReference type="InterPro" id="IPR009097">
    <property type="entry name" value="Cyclic_Pdiesterase"/>
</dbReference>
<organism evidence="3 4">
    <name type="scientific">candidate division WOR-3 bacterium</name>
    <dbReference type="NCBI Taxonomy" id="2052148"/>
    <lineage>
        <taxon>Bacteria</taxon>
        <taxon>Bacteria division WOR-3</taxon>
    </lineage>
</organism>
<feature type="active site" description="Proton acceptor" evidence="2">
    <location>
        <position position="143"/>
    </location>
</feature>
<gene>
    <name evidence="3" type="primary">thpR</name>
    <name evidence="3" type="ORF">FJY68_02015</name>
</gene>
<comment type="function">
    <text evidence="2">Hydrolyzes RNA 2',3'-cyclic phosphodiester to an RNA 2'-phosphomonoester.</text>
</comment>
<feature type="active site" description="Proton donor" evidence="2">
    <location>
        <position position="56"/>
    </location>
</feature>
<comment type="similarity">
    <text evidence="2">Belongs to the 2H phosphoesterase superfamily. ThpR family.</text>
</comment>
<dbReference type="EMBL" id="VGIR01000007">
    <property type="protein sequence ID" value="MBM3330612.1"/>
    <property type="molecule type" value="Genomic_DNA"/>
</dbReference>
<proteinExistence type="inferred from homology"/>
<dbReference type="SUPFAM" id="SSF55144">
    <property type="entry name" value="LigT-like"/>
    <property type="match status" value="1"/>
</dbReference>
<comment type="caution">
    <text evidence="3">The sequence shown here is derived from an EMBL/GenBank/DDBJ whole genome shotgun (WGS) entry which is preliminary data.</text>
</comment>
<accession>A0A938BSJ0</accession>
<dbReference type="Proteomes" id="UP000779900">
    <property type="component" value="Unassembled WGS sequence"/>
</dbReference>